<dbReference type="PROSITE" id="PS51257">
    <property type="entry name" value="PROKAR_LIPOPROTEIN"/>
    <property type="match status" value="1"/>
</dbReference>
<keyword evidence="5" id="KW-0732">Signal</keyword>
<dbReference type="RefSeq" id="WP_092055677.1">
    <property type="nucleotide sequence ID" value="NZ_FOJJ01000012.1"/>
</dbReference>
<feature type="chain" id="PRO_5022099948" evidence="5">
    <location>
        <begin position="20"/>
        <end position="222"/>
    </location>
</feature>
<dbReference type="InterPro" id="IPR006664">
    <property type="entry name" value="OMP_bac"/>
</dbReference>
<evidence type="ECO:0000256" key="3">
    <source>
        <dbReference type="ARBA" id="ARBA00023237"/>
    </source>
</evidence>
<evidence type="ECO:0000256" key="5">
    <source>
        <dbReference type="SAM" id="SignalP"/>
    </source>
</evidence>
<dbReference type="Proteomes" id="UP000317155">
    <property type="component" value="Unassembled WGS sequence"/>
</dbReference>
<dbReference type="InterPro" id="IPR050330">
    <property type="entry name" value="Bact_OuterMem_StrucFunc"/>
</dbReference>
<dbReference type="InterPro" id="IPR006665">
    <property type="entry name" value="OmpA-like"/>
</dbReference>
<reference evidence="7 8" key="1">
    <citation type="submission" date="2019-07" db="EMBL/GenBank/DDBJ databases">
        <title>Insights of Desulfuromonas acetexigens electromicrobiology.</title>
        <authorList>
            <person name="Katuri K."/>
            <person name="Sapireddy V."/>
            <person name="Shaw D.R."/>
            <person name="Saikaly P."/>
        </authorList>
    </citation>
    <scope>NUCLEOTIDE SEQUENCE [LARGE SCALE GENOMIC DNA]</scope>
    <source>
        <strain evidence="7 8">2873</strain>
    </source>
</reference>
<evidence type="ECO:0000259" key="6">
    <source>
        <dbReference type="PROSITE" id="PS51123"/>
    </source>
</evidence>
<dbReference type="PRINTS" id="PR01023">
    <property type="entry name" value="NAFLGMOTY"/>
</dbReference>
<name>A0A550JIW6_9BACT</name>
<dbReference type="OrthoDB" id="9805566at2"/>
<dbReference type="Gene3D" id="3.30.1330.60">
    <property type="entry name" value="OmpA-like domain"/>
    <property type="match status" value="1"/>
</dbReference>
<dbReference type="Pfam" id="PF13488">
    <property type="entry name" value="Gly-zipper_Omp"/>
    <property type="match status" value="1"/>
</dbReference>
<organism evidence="7 8">
    <name type="scientific">Trichloromonas acetexigens</name>
    <dbReference type="NCBI Taxonomy" id="38815"/>
    <lineage>
        <taxon>Bacteria</taxon>
        <taxon>Pseudomonadati</taxon>
        <taxon>Thermodesulfobacteriota</taxon>
        <taxon>Desulfuromonadia</taxon>
        <taxon>Desulfuromonadales</taxon>
        <taxon>Trichloromonadaceae</taxon>
        <taxon>Trichloromonas</taxon>
    </lineage>
</organism>
<proteinExistence type="predicted"/>
<keyword evidence="8" id="KW-1185">Reference proteome</keyword>
<gene>
    <name evidence="7" type="ORF">FL622_03385</name>
</gene>
<evidence type="ECO:0000256" key="1">
    <source>
        <dbReference type="ARBA" id="ARBA00004442"/>
    </source>
</evidence>
<sequence length="222" mass="22652">MKKLIVLLLASTLVAAGCAAPQTKTSKGALIGTGVGAAAGAGLGQAIGGDTEGTLIGAGIGALVGGLAGGSFGRYMDNQEAAMRQQLAYTESASIQRQAETLAVTFKSDVLFDVGSSAIKPGGMTELNRVAQVLNQYPQTTILIAGHTDSTGAEDMNQRLSEQRALSVKNTLVGQGVDGMRMNTIGFGESKPIADNNTQAGQQLNRRVEITITPMQGAGAQG</sequence>
<evidence type="ECO:0000313" key="8">
    <source>
        <dbReference type="Proteomes" id="UP000317155"/>
    </source>
</evidence>
<dbReference type="CDD" id="cd07185">
    <property type="entry name" value="OmpA_C-like"/>
    <property type="match status" value="1"/>
</dbReference>
<protein>
    <submittedName>
        <fullName evidence="7">OmpA family protein</fullName>
    </submittedName>
</protein>
<evidence type="ECO:0000256" key="2">
    <source>
        <dbReference type="ARBA" id="ARBA00023136"/>
    </source>
</evidence>
<dbReference type="PRINTS" id="PR01021">
    <property type="entry name" value="OMPADOMAIN"/>
</dbReference>
<keyword evidence="3" id="KW-0998">Cell outer membrane</keyword>
<dbReference type="InterPro" id="IPR039567">
    <property type="entry name" value="Gly-zipper"/>
</dbReference>
<comment type="subcellular location">
    <subcellularLocation>
        <location evidence="1">Cell outer membrane</location>
    </subcellularLocation>
</comment>
<dbReference type="AlphaFoldDB" id="A0A550JIW6"/>
<comment type="caution">
    <text evidence="7">The sequence shown here is derived from an EMBL/GenBank/DDBJ whole genome shotgun (WGS) entry which is preliminary data.</text>
</comment>
<accession>A0A550JIW6</accession>
<dbReference type="PANTHER" id="PTHR30329:SF21">
    <property type="entry name" value="LIPOPROTEIN YIAD-RELATED"/>
    <property type="match status" value="1"/>
</dbReference>
<keyword evidence="2 4" id="KW-0472">Membrane</keyword>
<dbReference type="SUPFAM" id="SSF103088">
    <property type="entry name" value="OmpA-like"/>
    <property type="match status" value="1"/>
</dbReference>
<dbReference type="Pfam" id="PF00691">
    <property type="entry name" value="OmpA"/>
    <property type="match status" value="1"/>
</dbReference>
<dbReference type="PROSITE" id="PS51123">
    <property type="entry name" value="OMPA_2"/>
    <property type="match status" value="1"/>
</dbReference>
<dbReference type="GO" id="GO:0009279">
    <property type="term" value="C:cell outer membrane"/>
    <property type="evidence" value="ECO:0007669"/>
    <property type="project" value="UniProtKB-SubCell"/>
</dbReference>
<feature type="domain" description="OmpA-like" evidence="6">
    <location>
        <begin position="99"/>
        <end position="216"/>
    </location>
</feature>
<dbReference type="PANTHER" id="PTHR30329">
    <property type="entry name" value="STATOR ELEMENT OF FLAGELLAR MOTOR COMPLEX"/>
    <property type="match status" value="1"/>
</dbReference>
<evidence type="ECO:0000313" key="7">
    <source>
        <dbReference type="EMBL" id="TRO83140.1"/>
    </source>
</evidence>
<dbReference type="EMBL" id="VJVV01000002">
    <property type="protein sequence ID" value="TRO83140.1"/>
    <property type="molecule type" value="Genomic_DNA"/>
</dbReference>
<evidence type="ECO:0000256" key="4">
    <source>
        <dbReference type="PROSITE-ProRule" id="PRU00473"/>
    </source>
</evidence>
<feature type="signal peptide" evidence="5">
    <location>
        <begin position="1"/>
        <end position="19"/>
    </location>
</feature>
<dbReference type="InterPro" id="IPR036737">
    <property type="entry name" value="OmpA-like_sf"/>
</dbReference>